<proteinExistence type="predicted"/>
<dbReference type="PATRIC" id="fig|1122180.6.peg.1485"/>
<name>A0A017HEX8_9RHOB</name>
<dbReference type="HOGENOM" id="CLU_155204_1_0_5"/>
<accession>A0A017HEX8</accession>
<evidence type="ECO:0000313" key="1">
    <source>
        <dbReference type="EMBL" id="EYD72703.1"/>
    </source>
</evidence>
<reference evidence="1 2" key="1">
    <citation type="submission" date="2013-03" db="EMBL/GenBank/DDBJ databases">
        <authorList>
            <person name="Fiebig A."/>
            <person name="Goeker M."/>
            <person name="Klenk H.-P.P."/>
        </authorList>
    </citation>
    <scope>NUCLEOTIDE SEQUENCE [LARGE SCALE GENOMIC DNA]</scope>
    <source>
        <strain evidence="1 2">DSM 17492</strain>
    </source>
</reference>
<evidence type="ECO:0000313" key="2">
    <source>
        <dbReference type="Proteomes" id="UP000025047"/>
    </source>
</evidence>
<dbReference type="Proteomes" id="UP000025047">
    <property type="component" value="Unassembled WGS sequence"/>
</dbReference>
<sequence>MPPFLLFVPLLIMAAGCTQFPQIDARVPEAERTGPPPALIDVLPLLAQADAAQRSQRLTPATGAALGARAQALSAQAAPHTARPARPAAQDARLQALTTRAEALRAAPVIAPADRDRLETGAIRPAALQ</sequence>
<keyword evidence="2" id="KW-1185">Reference proteome</keyword>
<dbReference type="EMBL" id="APGJ01000004">
    <property type="protein sequence ID" value="EYD72703.1"/>
    <property type="molecule type" value="Genomic_DNA"/>
</dbReference>
<protein>
    <submittedName>
        <fullName evidence="1">Uncharacterized protein</fullName>
    </submittedName>
</protein>
<dbReference type="AlphaFoldDB" id="A0A017HEX8"/>
<dbReference type="RefSeq" id="WP_017928984.1">
    <property type="nucleotide sequence ID" value="NZ_KB822999.1"/>
</dbReference>
<dbReference type="eggNOG" id="ENOG50300TW">
    <property type="taxonomic scope" value="Bacteria"/>
</dbReference>
<comment type="caution">
    <text evidence="1">The sequence shown here is derived from an EMBL/GenBank/DDBJ whole genome shotgun (WGS) entry which is preliminary data.</text>
</comment>
<dbReference type="STRING" id="1122180.Lokhon_01506"/>
<organism evidence="1 2">
    <name type="scientific">Limimaricola hongkongensis DSM 17492</name>
    <dbReference type="NCBI Taxonomy" id="1122180"/>
    <lineage>
        <taxon>Bacteria</taxon>
        <taxon>Pseudomonadati</taxon>
        <taxon>Pseudomonadota</taxon>
        <taxon>Alphaproteobacteria</taxon>
        <taxon>Rhodobacterales</taxon>
        <taxon>Paracoccaceae</taxon>
        <taxon>Limimaricola</taxon>
    </lineage>
</organism>
<gene>
    <name evidence="1" type="ORF">Lokhon_01506</name>
</gene>
<dbReference type="OrthoDB" id="7873404at2"/>